<keyword evidence="6" id="KW-0012">Acyltransferase</keyword>
<proteinExistence type="predicted"/>
<feature type="transmembrane region" description="Helical" evidence="5">
    <location>
        <begin position="63"/>
        <end position="80"/>
    </location>
</feature>
<organism evidence="6 7">
    <name type="scientific">Hymenobacter rubripertinctus</name>
    <dbReference type="NCBI Taxonomy" id="2029981"/>
    <lineage>
        <taxon>Bacteria</taxon>
        <taxon>Pseudomonadati</taxon>
        <taxon>Bacteroidota</taxon>
        <taxon>Cytophagia</taxon>
        <taxon>Cytophagales</taxon>
        <taxon>Hymenobacteraceae</taxon>
        <taxon>Hymenobacter</taxon>
    </lineage>
</organism>
<feature type="transmembrane region" description="Helical" evidence="5">
    <location>
        <begin position="121"/>
        <end position="142"/>
    </location>
</feature>
<evidence type="ECO:0000256" key="5">
    <source>
        <dbReference type="SAM" id="Phobius"/>
    </source>
</evidence>
<protein>
    <submittedName>
        <fullName evidence="6">Acyltransferase</fullName>
    </submittedName>
</protein>
<dbReference type="GO" id="GO:0016746">
    <property type="term" value="F:acyltransferase activity"/>
    <property type="evidence" value="ECO:0007669"/>
    <property type="project" value="UniProtKB-KW"/>
</dbReference>
<evidence type="ECO:0000256" key="4">
    <source>
        <dbReference type="ARBA" id="ARBA00023136"/>
    </source>
</evidence>
<dbReference type="AlphaFoldDB" id="A0A418QX77"/>
<reference evidence="6 7" key="1">
    <citation type="submission" date="2019-01" db="EMBL/GenBank/DDBJ databases">
        <title>Hymenobacter humicola sp. nov., isolated from soils in Antarctica.</title>
        <authorList>
            <person name="Sedlacek I."/>
            <person name="Holochova P."/>
            <person name="Kralova S."/>
            <person name="Pantucek R."/>
            <person name="Stankova E."/>
            <person name="Vrbovska V."/>
            <person name="Kristofova L."/>
            <person name="Svec P."/>
            <person name="Busse H.-J."/>
        </authorList>
    </citation>
    <scope>NUCLEOTIDE SEQUENCE [LARGE SCALE GENOMIC DNA]</scope>
    <source>
        <strain evidence="6 7">CCM 8852</strain>
    </source>
</reference>
<evidence type="ECO:0000313" key="7">
    <source>
        <dbReference type="Proteomes" id="UP000284250"/>
    </source>
</evidence>
<dbReference type="OrthoDB" id="6269570at2"/>
<accession>A0A418QX77</accession>
<dbReference type="Pfam" id="PF03062">
    <property type="entry name" value="MBOAT"/>
    <property type="match status" value="1"/>
</dbReference>
<comment type="caution">
    <text evidence="6">The sequence shown here is derived from an EMBL/GenBank/DDBJ whole genome shotgun (WGS) entry which is preliminary data.</text>
</comment>
<evidence type="ECO:0000256" key="1">
    <source>
        <dbReference type="ARBA" id="ARBA00004141"/>
    </source>
</evidence>
<keyword evidence="7" id="KW-1185">Reference proteome</keyword>
<gene>
    <name evidence="6" type="ORF">D0T11_11425</name>
</gene>
<dbReference type="RefSeq" id="WP_119655921.1">
    <property type="nucleotide sequence ID" value="NZ_JBHUOI010000010.1"/>
</dbReference>
<evidence type="ECO:0000256" key="3">
    <source>
        <dbReference type="ARBA" id="ARBA00022989"/>
    </source>
</evidence>
<keyword evidence="2 5" id="KW-0812">Transmembrane</keyword>
<name>A0A418QX77_9BACT</name>
<comment type="subcellular location">
    <subcellularLocation>
        <location evidence="1">Membrane</location>
        <topology evidence="1">Multi-pass membrane protein</topology>
    </subcellularLocation>
</comment>
<keyword evidence="6" id="KW-0808">Transferase</keyword>
<dbReference type="InterPro" id="IPR004299">
    <property type="entry name" value="MBOAT_fam"/>
</dbReference>
<sequence length="152" mass="17692">MKISLKEYIKKRNGVSIGSPKSLRNNLYRSLGARNFSVFWRYWNPIFGYYLGKYIFKPLKNTFPAAFALMFTFIFCGLLHDTVTMMLRGSISLFFTIWFSLMGTAVLVTKFLNNDYSKKSWIIRALANSTIITACFLSTIYINKLLIRNFLD</sequence>
<evidence type="ECO:0000256" key="2">
    <source>
        <dbReference type="ARBA" id="ARBA00022692"/>
    </source>
</evidence>
<evidence type="ECO:0000313" key="6">
    <source>
        <dbReference type="EMBL" id="RIY09777.1"/>
    </source>
</evidence>
<dbReference type="Proteomes" id="UP000284250">
    <property type="component" value="Unassembled WGS sequence"/>
</dbReference>
<keyword evidence="3 5" id="KW-1133">Transmembrane helix</keyword>
<dbReference type="EMBL" id="QYCN01000015">
    <property type="protein sequence ID" value="RIY09777.1"/>
    <property type="molecule type" value="Genomic_DNA"/>
</dbReference>
<keyword evidence="4 5" id="KW-0472">Membrane</keyword>
<dbReference type="GO" id="GO:0016020">
    <property type="term" value="C:membrane"/>
    <property type="evidence" value="ECO:0007669"/>
    <property type="project" value="UniProtKB-SubCell"/>
</dbReference>
<feature type="transmembrane region" description="Helical" evidence="5">
    <location>
        <begin position="86"/>
        <end position="109"/>
    </location>
</feature>